<feature type="signal peptide" evidence="1">
    <location>
        <begin position="1"/>
        <end position="21"/>
    </location>
</feature>
<feature type="chain" id="PRO_5046573763" evidence="1">
    <location>
        <begin position="22"/>
        <end position="282"/>
    </location>
</feature>
<dbReference type="PANTHER" id="PTHR33539">
    <property type="entry name" value="UPF0764 PROTEIN C16ORF89"/>
    <property type="match status" value="1"/>
</dbReference>
<proteinExistence type="predicted"/>
<gene>
    <name evidence="3" type="primary">LOC108559392</name>
</gene>
<dbReference type="Proteomes" id="UP000695000">
    <property type="component" value="Unplaced"/>
</dbReference>
<dbReference type="RefSeq" id="XP_017772151.1">
    <property type="nucleotide sequence ID" value="XM_017916662.1"/>
</dbReference>
<evidence type="ECO:0000256" key="1">
    <source>
        <dbReference type="SAM" id="SignalP"/>
    </source>
</evidence>
<reference evidence="3" key="1">
    <citation type="submission" date="2025-08" db="UniProtKB">
        <authorList>
            <consortium name="RefSeq"/>
        </authorList>
    </citation>
    <scope>IDENTIFICATION</scope>
    <source>
        <tissue evidence="3">Whole Larva</tissue>
    </source>
</reference>
<name>A0ABM1MC51_NICVS</name>
<sequence>MRRICILVVLVMLGWSSAAVARRRDVVPAFVALDTALSYFLENHDSINIDGLFGVVFGQVVEKILVPDLWTRDIRYRHLPEKFVPEIEFDSASEYMDYLSTSNISETKSDSCLIELISGPNSVPHNCSVSEDCKDYMVDNDYFDPTYGITHRLLYLQLARSQKCSLDGRLYEERTSAYCSYIYWEIKQNRRFGFMQELDDLLLEQITLCGFEGYDNFFEDSLVSHVLQIQTPFGCFRIPEALFETNGDDLKRTANIIKHGCNDHTTGLGISTLSLILRYLLK</sequence>
<keyword evidence="1" id="KW-0732">Signal</keyword>
<dbReference type="InterPro" id="IPR031751">
    <property type="entry name" value="DUF4735"/>
</dbReference>
<dbReference type="GeneID" id="108559392"/>
<keyword evidence="2" id="KW-1185">Reference proteome</keyword>
<dbReference type="PANTHER" id="PTHR33539:SF1">
    <property type="entry name" value="UPF0764 PROTEIN C16ORF89"/>
    <property type="match status" value="1"/>
</dbReference>
<accession>A0ABM1MC51</accession>
<organism evidence="2 3">
    <name type="scientific">Nicrophorus vespilloides</name>
    <name type="common">Boreal carrion beetle</name>
    <dbReference type="NCBI Taxonomy" id="110193"/>
    <lineage>
        <taxon>Eukaryota</taxon>
        <taxon>Metazoa</taxon>
        <taxon>Ecdysozoa</taxon>
        <taxon>Arthropoda</taxon>
        <taxon>Hexapoda</taxon>
        <taxon>Insecta</taxon>
        <taxon>Pterygota</taxon>
        <taxon>Neoptera</taxon>
        <taxon>Endopterygota</taxon>
        <taxon>Coleoptera</taxon>
        <taxon>Polyphaga</taxon>
        <taxon>Staphyliniformia</taxon>
        <taxon>Silphidae</taxon>
        <taxon>Nicrophorinae</taxon>
        <taxon>Nicrophorus</taxon>
    </lineage>
</organism>
<dbReference type="Pfam" id="PF15882">
    <property type="entry name" value="DUF4735"/>
    <property type="match status" value="1"/>
</dbReference>
<protein>
    <submittedName>
        <fullName evidence="3">Uncharacterized protein LOC108559392 isoform X2</fullName>
    </submittedName>
</protein>
<evidence type="ECO:0000313" key="2">
    <source>
        <dbReference type="Proteomes" id="UP000695000"/>
    </source>
</evidence>
<evidence type="ECO:0000313" key="3">
    <source>
        <dbReference type="RefSeq" id="XP_017772151.1"/>
    </source>
</evidence>